<dbReference type="InterPro" id="IPR042197">
    <property type="entry name" value="Apaf_helical"/>
</dbReference>
<keyword evidence="3" id="KW-0611">Plant defense</keyword>
<evidence type="ECO:0000256" key="5">
    <source>
        <dbReference type="SAM" id="Phobius"/>
    </source>
</evidence>
<dbReference type="PROSITE" id="PS50104">
    <property type="entry name" value="TIR"/>
    <property type="match status" value="1"/>
</dbReference>
<feature type="domain" description="TIR" evidence="6">
    <location>
        <begin position="21"/>
        <end position="188"/>
    </location>
</feature>
<dbReference type="InterPro" id="IPR027417">
    <property type="entry name" value="P-loop_NTPase"/>
</dbReference>
<feature type="transmembrane region" description="Helical" evidence="5">
    <location>
        <begin position="653"/>
        <end position="671"/>
    </location>
</feature>
<dbReference type="SMART" id="SM00255">
    <property type="entry name" value="TIR"/>
    <property type="match status" value="1"/>
</dbReference>
<evidence type="ECO:0000256" key="1">
    <source>
        <dbReference type="ARBA" id="ARBA00022614"/>
    </source>
</evidence>
<dbReference type="Pfam" id="PF01582">
    <property type="entry name" value="TIR"/>
    <property type="match status" value="1"/>
</dbReference>
<feature type="transmembrane region" description="Helical" evidence="5">
    <location>
        <begin position="571"/>
        <end position="587"/>
    </location>
</feature>
<dbReference type="Gene3D" id="1.10.8.430">
    <property type="entry name" value="Helical domain of apoptotic protease-activating factors"/>
    <property type="match status" value="1"/>
</dbReference>
<evidence type="ECO:0000256" key="4">
    <source>
        <dbReference type="ARBA" id="ARBA00023027"/>
    </source>
</evidence>
<keyword evidence="4" id="KW-0520">NAD</keyword>
<feature type="transmembrane region" description="Helical" evidence="5">
    <location>
        <begin position="683"/>
        <end position="701"/>
    </location>
</feature>
<proteinExistence type="predicted"/>
<dbReference type="GO" id="GO:0006952">
    <property type="term" value="P:defense response"/>
    <property type="evidence" value="ECO:0007669"/>
    <property type="project" value="UniProtKB-KW"/>
</dbReference>
<dbReference type="InterPro" id="IPR000157">
    <property type="entry name" value="TIR_dom"/>
</dbReference>
<keyword evidence="1" id="KW-0433">Leucine-rich repeat</keyword>
<keyword evidence="2" id="KW-0677">Repeat</keyword>
<dbReference type="Pfam" id="PF00931">
    <property type="entry name" value="NB-ARC"/>
    <property type="match status" value="1"/>
</dbReference>
<keyword evidence="5" id="KW-1133">Transmembrane helix</keyword>
<dbReference type="PANTHER" id="PTHR11017">
    <property type="entry name" value="LEUCINE-RICH REPEAT-CONTAINING PROTEIN"/>
    <property type="match status" value="1"/>
</dbReference>
<dbReference type="Proteomes" id="UP001054821">
    <property type="component" value="Chromosome 8"/>
</dbReference>
<dbReference type="InterPro" id="IPR002182">
    <property type="entry name" value="NB-ARC"/>
</dbReference>
<dbReference type="InterPro" id="IPR035897">
    <property type="entry name" value="Toll_tir_struct_dom_sf"/>
</dbReference>
<dbReference type="GO" id="GO:0043531">
    <property type="term" value="F:ADP binding"/>
    <property type="evidence" value="ECO:0007669"/>
    <property type="project" value="InterPro"/>
</dbReference>
<dbReference type="InterPro" id="IPR044974">
    <property type="entry name" value="Disease_R_plants"/>
</dbReference>
<dbReference type="Pfam" id="PF23282">
    <property type="entry name" value="WHD_ROQ1"/>
    <property type="match status" value="1"/>
</dbReference>
<keyword evidence="5" id="KW-0472">Membrane</keyword>
<dbReference type="SUPFAM" id="SSF52540">
    <property type="entry name" value="P-loop containing nucleoside triphosphate hydrolases"/>
    <property type="match status" value="1"/>
</dbReference>
<dbReference type="InterPro" id="IPR036390">
    <property type="entry name" value="WH_DNA-bd_sf"/>
</dbReference>
<dbReference type="InterPro" id="IPR058192">
    <property type="entry name" value="WHD_ROQ1-like"/>
</dbReference>
<protein>
    <recommendedName>
        <fullName evidence="6">TIR domain-containing protein</fullName>
    </recommendedName>
</protein>
<name>A0AAD4YN82_PRUDU</name>
<accession>A0AAD4YN82</accession>
<dbReference type="SUPFAM" id="SSF46785">
    <property type="entry name" value="Winged helix' DNA-binding domain"/>
    <property type="match status" value="1"/>
</dbReference>
<evidence type="ECO:0000256" key="3">
    <source>
        <dbReference type="ARBA" id="ARBA00022821"/>
    </source>
</evidence>
<sequence>MDSVTTQLGASSSSSSFNHSWTYDVFLCYRGADTHNNFTDHLYSNLLQKGIKTFLADVLLRRGEELTLPTLYKIIQDSRISIIIFSENFASSGWCLDELVEILQCRESKQQIVWPVYYKVDPMDVRNQQGSFGEALANHENKFRDDMEKVLRWRAALTEATNLPGWYFLDGHNSKFIDNIVEEISAQVLSRTYLNVAKYPVGIESRVQDMNELLGVGVNDVRMVGIWGIHGIGKTTIAKAVYNSISHEFEGSCFLENVRENSMEPGGLVQLQKIVLSEILGEEQLELTDVDEGINVIKKRLSRKRVLLILDGVNQMEQLKKLVGGSDWFGLGSRIIITSSDKHLLTGHQVNLIYEVEELDFDEAFELFSWNAFPINKLPDDYAKVAAAIVHYAKGIPLALTIIGSLLCGRSIDQWRITLDDYRRVPNLEIQYILKISYDALEDSVKEVFIDIACFLNGKNKKYVIKMLESCHLNPEYGIEVLIEKAFIIIKKDHIWMNDLIEELGKEIVLRQDSLTGRDRRSKLWFYKNVNHVLSENKGISETKGIVVKSHVADEKHLSSKSFLKATSAKWIFLLIALCLEILSLAFDQASSPSNPHYALFGMMLAIVAVLICILELIYKGKKERVELRRWRTLWWFYYPRPQRRLYGSLPDIYGLVGAISQCICSTVQYVCFIRHDQNPIKVSLWPAIFLICLGVSRLNWIRMDETDGQNE</sequence>
<dbReference type="Gene3D" id="3.40.50.300">
    <property type="entry name" value="P-loop containing nucleotide triphosphate hydrolases"/>
    <property type="match status" value="1"/>
</dbReference>
<keyword evidence="8" id="KW-1185">Reference proteome</keyword>
<dbReference type="GO" id="GO:0007165">
    <property type="term" value="P:signal transduction"/>
    <property type="evidence" value="ECO:0007669"/>
    <property type="project" value="InterPro"/>
</dbReference>
<evidence type="ECO:0000256" key="2">
    <source>
        <dbReference type="ARBA" id="ARBA00022737"/>
    </source>
</evidence>
<dbReference type="EMBL" id="JAJFAZ020000008">
    <property type="protein sequence ID" value="KAI5314543.1"/>
    <property type="molecule type" value="Genomic_DNA"/>
</dbReference>
<reference evidence="7 8" key="1">
    <citation type="journal article" date="2022" name="G3 (Bethesda)">
        <title>Whole-genome sequence and methylome profiling of the almond [Prunus dulcis (Mill.) D.A. Webb] cultivar 'Nonpareil'.</title>
        <authorList>
            <person name="D'Amico-Willman K.M."/>
            <person name="Ouma W.Z."/>
            <person name="Meulia T."/>
            <person name="Sideli G.M."/>
            <person name="Gradziel T.M."/>
            <person name="Fresnedo-Ramirez J."/>
        </authorList>
    </citation>
    <scope>NUCLEOTIDE SEQUENCE [LARGE SCALE GENOMIC DNA]</scope>
    <source>
        <strain evidence="7">Clone GOH B32 T37-40</strain>
    </source>
</reference>
<dbReference type="PANTHER" id="PTHR11017:SF578">
    <property type="entry name" value="ADP-RIBOSYL CYCLASE_CYCLIC ADP-RIBOSE HYDROLASE"/>
    <property type="match status" value="1"/>
</dbReference>
<comment type="caution">
    <text evidence="7">The sequence shown here is derived from an EMBL/GenBank/DDBJ whole genome shotgun (WGS) entry which is preliminary data.</text>
</comment>
<evidence type="ECO:0000313" key="7">
    <source>
        <dbReference type="EMBL" id="KAI5314543.1"/>
    </source>
</evidence>
<dbReference type="FunFam" id="3.40.50.10140:FF:000007">
    <property type="entry name" value="Disease resistance protein (TIR-NBS-LRR class)"/>
    <property type="match status" value="1"/>
</dbReference>
<dbReference type="SUPFAM" id="SSF52200">
    <property type="entry name" value="Toll/Interleukin receptor TIR domain"/>
    <property type="match status" value="1"/>
</dbReference>
<keyword evidence="5" id="KW-0812">Transmembrane</keyword>
<dbReference type="PRINTS" id="PR00364">
    <property type="entry name" value="DISEASERSIST"/>
</dbReference>
<dbReference type="Gene3D" id="3.40.50.10140">
    <property type="entry name" value="Toll/interleukin-1 receptor homology (TIR) domain"/>
    <property type="match status" value="1"/>
</dbReference>
<dbReference type="AlphaFoldDB" id="A0AAD4YN82"/>
<evidence type="ECO:0000313" key="8">
    <source>
        <dbReference type="Proteomes" id="UP001054821"/>
    </source>
</evidence>
<feature type="transmembrane region" description="Helical" evidence="5">
    <location>
        <begin position="599"/>
        <end position="619"/>
    </location>
</feature>
<gene>
    <name evidence="7" type="ORF">L3X38_043719</name>
</gene>
<organism evidence="7 8">
    <name type="scientific">Prunus dulcis</name>
    <name type="common">Almond</name>
    <name type="synonym">Amygdalus dulcis</name>
    <dbReference type="NCBI Taxonomy" id="3755"/>
    <lineage>
        <taxon>Eukaryota</taxon>
        <taxon>Viridiplantae</taxon>
        <taxon>Streptophyta</taxon>
        <taxon>Embryophyta</taxon>
        <taxon>Tracheophyta</taxon>
        <taxon>Spermatophyta</taxon>
        <taxon>Magnoliopsida</taxon>
        <taxon>eudicotyledons</taxon>
        <taxon>Gunneridae</taxon>
        <taxon>Pentapetalae</taxon>
        <taxon>rosids</taxon>
        <taxon>fabids</taxon>
        <taxon>Rosales</taxon>
        <taxon>Rosaceae</taxon>
        <taxon>Amygdaloideae</taxon>
        <taxon>Amygdaleae</taxon>
        <taxon>Prunus</taxon>
    </lineage>
</organism>
<evidence type="ECO:0000259" key="6">
    <source>
        <dbReference type="PROSITE" id="PS50104"/>
    </source>
</evidence>